<evidence type="ECO:0000313" key="1">
    <source>
        <dbReference type="EMBL" id="TVY27308.1"/>
    </source>
</evidence>
<dbReference type="InterPro" id="IPR009784">
    <property type="entry name" value="DUF1349"/>
</dbReference>
<dbReference type="RefSeq" id="XP_031006096.1">
    <property type="nucleotide sequence ID" value="XM_031148390.1"/>
</dbReference>
<dbReference type="Proteomes" id="UP000431533">
    <property type="component" value="Unassembled WGS sequence"/>
</dbReference>
<keyword evidence="2" id="KW-1185">Reference proteome</keyword>
<proteinExistence type="predicted"/>
<reference evidence="1 2" key="1">
    <citation type="submission" date="2018-05" db="EMBL/GenBank/DDBJ databases">
        <title>Genome sequencing and assembly of the regulated plant pathogen Lachnellula willkommii and related sister species for the development of diagnostic species identification markers.</title>
        <authorList>
            <person name="Giroux E."/>
            <person name="Bilodeau G."/>
        </authorList>
    </citation>
    <scope>NUCLEOTIDE SEQUENCE [LARGE SCALE GENOMIC DNA]</scope>
    <source>
        <strain evidence="1 2">CBS 185.66</strain>
    </source>
</reference>
<sequence length="197" mass="21889">MTTQLPFKITNSNAAPPSLTSTSFQLTANPSTDIWRTPVPVEANRFNAPILYKLIPLSSFRRARVTVSASWTTEYDQGGLVFVFPHTKRWIKSGIEFFQDQLFVSTVVTDRGADMSLVQTGLRGNKVTLEARSENGALWIYVVDAEKTVPIREISWALCGGEEEEVWVGVSAARPDACEGREEALVVDFEGFELEVV</sequence>
<protein>
    <submittedName>
        <fullName evidence="1">Uncharacterized protein</fullName>
    </submittedName>
</protein>
<dbReference type="PANTHER" id="PTHR35332">
    <property type="entry name" value="REGULATION OF ENOLASE PROTEIN 1"/>
    <property type="match status" value="1"/>
</dbReference>
<organism evidence="1 2">
    <name type="scientific">Lachnellula hyalina</name>
    <dbReference type="NCBI Taxonomy" id="1316788"/>
    <lineage>
        <taxon>Eukaryota</taxon>
        <taxon>Fungi</taxon>
        <taxon>Dikarya</taxon>
        <taxon>Ascomycota</taxon>
        <taxon>Pezizomycotina</taxon>
        <taxon>Leotiomycetes</taxon>
        <taxon>Helotiales</taxon>
        <taxon>Lachnaceae</taxon>
        <taxon>Lachnellula</taxon>
    </lineage>
</organism>
<dbReference type="PANTHER" id="PTHR35332:SF2">
    <property type="entry name" value="REGULATION OF ENOLASE PROTEIN 1"/>
    <property type="match status" value="1"/>
</dbReference>
<dbReference type="AlphaFoldDB" id="A0A8H8R2S2"/>
<dbReference type="Pfam" id="PF07081">
    <property type="entry name" value="DUF1349"/>
    <property type="match status" value="1"/>
</dbReference>
<dbReference type="InterPro" id="IPR013320">
    <property type="entry name" value="ConA-like_dom_sf"/>
</dbReference>
<dbReference type="SUPFAM" id="SSF49899">
    <property type="entry name" value="Concanavalin A-like lectins/glucanases"/>
    <property type="match status" value="1"/>
</dbReference>
<dbReference type="Gene3D" id="2.60.120.200">
    <property type="match status" value="1"/>
</dbReference>
<dbReference type="EMBL" id="QGMH01000051">
    <property type="protein sequence ID" value="TVY27308.1"/>
    <property type="molecule type" value="Genomic_DNA"/>
</dbReference>
<comment type="caution">
    <text evidence="1">The sequence shown here is derived from an EMBL/GenBank/DDBJ whole genome shotgun (WGS) entry which is preliminary data.</text>
</comment>
<name>A0A8H8R2S2_9HELO</name>
<gene>
    <name evidence="1" type="ORF">LHYA1_G003419</name>
</gene>
<dbReference type="OrthoDB" id="42525at2759"/>
<dbReference type="GeneID" id="41983617"/>
<evidence type="ECO:0000313" key="2">
    <source>
        <dbReference type="Proteomes" id="UP000431533"/>
    </source>
</evidence>
<accession>A0A8H8R2S2</accession>